<dbReference type="InParanoid" id="A0A420XKE4"/>
<evidence type="ECO:0000256" key="4">
    <source>
        <dbReference type="ARBA" id="ARBA00022676"/>
    </source>
</evidence>
<dbReference type="Pfam" id="PF02366">
    <property type="entry name" value="PMT"/>
    <property type="match status" value="1"/>
</dbReference>
<evidence type="ECO:0000256" key="6">
    <source>
        <dbReference type="ARBA" id="ARBA00022692"/>
    </source>
</evidence>
<dbReference type="GO" id="GO:0012505">
    <property type="term" value="C:endomembrane system"/>
    <property type="evidence" value="ECO:0007669"/>
    <property type="project" value="UniProtKB-SubCell"/>
</dbReference>
<evidence type="ECO:0000313" key="13">
    <source>
        <dbReference type="EMBL" id="RKS68592.1"/>
    </source>
</evidence>
<feature type="transmembrane region" description="Helical" evidence="10">
    <location>
        <begin position="36"/>
        <end position="55"/>
    </location>
</feature>
<evidence type="ECO:0000259" key="11">
    <source>
        <dbReference type="Pfam" id="PF02366"/>
    </source>
</evidence>
<feature type="transmembrane region" description="Helical" evidence="10">
    <location>
        <begin position="221"/>
        <end position="241"/>
    </location>
</feature>
<name>A0A420XKE4_9ACTN</name>
<keyword evidence="10" id="KW-1003">Cell membrane</keyword>
<keyword evidence="6 10" id="KW-0812">Transmembrane</keyword>
<gene>
    <name evidence="13" type="ORF">CLV35_3721</name>
</gene>
<feature type="transmembrane region" description="Helical" evidence="10">
    <location>
        <begin position="130"/>
        <end position="147"/>
    </location>
</feature>
<comment type="subcellular location">
    <subcellularLocation>
        <location evidence="10">Cell membrane</location>
    </subcellularLocation>
    <subcellularLocation>
        <location evidence="1">Endomembrane system</location>
        <topology evidence="1">Multi-pass membrane protein</topology>
    </subcellularLocation>
</comment>
<reference evidence="13 14" key="1">
    <citation type="submission" date="2018-10" db="EMBL/GenBank/DDBJ databases">
        <title>Genomic Encyclopedia of Archaeal and Bacterial Type Strains, Phase II (KMG-II): from individual species to whole genera.</title>
        <authorList>
            <person name="Goeker M."/>
        </authorList>
    </citation>
    <scope>NUCLEOTIDE SEQUENCE [LARGE SCALE GENOMIC DNA]</scope>
    <source>
        <strain evidence="13 14">RP-AC37</strain>
    </source>
</reference>
<evidence type="ECO:0000256" key="9">
    <source>
        <dbReference type="ARBA" id="ARBA00093617"/>
    </source>
</evidence>
<feature type="transmembrane region" description="Helical" evidence="10">
    <location>
        <begin position="452"/>
        <end position="475"/>
    </location>
</feature>
<dbReference type="UniPathway" id="UPA00378"/>
<dbReference type="PANTHER" id="PTHR10050:SF46">
    <property type="entry name" value="PROTEIN O-MANNOSYL-TRANSFERASE 2"/>
    <property type="match status" value="1"/>
</dbReference>
<feature type="transmembrane region" description="Helical" evidence="10">
    <location>
        <begin position="159"/>
        <end position="176"/>
    </location>
</feature>
<dbReference type="InterPro" id="IPR003342">
    <property type="entry name" value="ArnT-like_N"/>
</dbReference>
<comment type="caution">
    <text evidence="13">The sequence shown here is derived from an EMBL/GenBank/DDBJ whole genome shotgun (WGS) entry which is preliminary data.</text>
</comment>
<dbReference type="InterPro" id="IPR032421">
    <property type="entry name" value="PMT_4TMC"/>
</dbReference>
<dbReference type="InterPro" id="IPR027005">
    <property type="entry name" value="PMT-like"/>
</dbReference>
<evidence type="ECO:0000256" key="2">
    <source>
        <dbReference type="ARBA" id="ARBA00004922"/>
    </source>
</evidence>
<keyword evidence="4 10" id="KW-0328">Glycosyltransferase</keyword>
<evidence type="ECO:0000256" key="1">
    <source>
        <dbReference type="ARBA" id="ARBA00004127"/>
    </source>
</evidence>
<comment type="function">
    <text evidence="10">Protein O-mannosyltransferase that catalyzes the transfer of a single mannose residue from a polyprenol phospho-mannosyl lipidic donor to the hydroxyl group of selected serine and threonine residues in acceptor proteins.</text>
</comment>
<dbReference type="GO" id="GO:0005886">
    <property type="term" value="C:plasma membrane"/>
    <property type="evidence" value="ECO:0007669"/>
    <property type="project" value="UniProtKB-SubCell"/>
</dbReference>
<evidence type="ECO:0000256" key="3">
    <source>
        <dbReference type="ARBA" id="ARBA00007222"/>
    </source>
</evidence>
<proteinExistence type="inferred from homology"/>
<keyword evidence="14" id="KW-1185">Reference proteome</keyword>
<comment type="pathway">
    <text evidence="2 10">Protein modification; protein glycosylation.</text>
</comment>
<comment type="similarity">
    <text evidence="3 10">Belongs to the glycosyltransferase 39 family.</text>
</comment>
<feature type="transmembrane region" description="Helical" evidence="10">
    <location>
        <begin position="247"/>
        <end position="264"/>
    </location>
</feature>
<feature type="transmembrane region" description="Helical" evidence="10">
    <location>
        <begin position="405"/>
        <end position="422"/>
    </location>
</feature>
<feature type="domain" description="Protein O-mannosyl-transferase C-terminal four TM" evidence="12">
    <location>
        <begin position="338"/>
        <end position="529"/>
    </location>
</feature>
<dbReference type="Proteomes" id="UP000281955">
    <property type="component" value="Unassembled WGS sequence"/>
</dbReference>
<keyword evidence="8 10" id="KW-0472">Membrane</keyword>
<dbReference type="AlphaFoldDB" id="A0A420XKE4"/>
<protein>
    <recommendedName>
        <fullName evidence="9 10">Polyprenol-phosphate-mannose--protein mannosyltransferase</fullName>
        <ecNumber evidence="10">2.4.1.-</ecNumber>
    </recommendedName>
</protein>
<feature type="transmembrane region" description="Helical" evidence="10">
    <location>
        <begin position="487"/>
        <end position="507"/>
    </location>
</feature>
<feature type="domain" description="ArnT-like N-terminal" evidence="11">
    <location>
        <begin position="100"/>
        <end position="267"/>
    </location>
</feature>
<dbReference type="RefSeq" id="WP_121194956.1">
    <property type="nucleotide sequence ID" value="NZ_RBWV01000016.1"/>
</dbReference>
<feature type="transmembrane region" description="Helical" evidence="10">
    <location>
        <begin position="285"/>
        <end position="309"/>
    </location>
</feature>
<dbReference type="GO" id="GO:0004169">
    <property type="term" value="F:dolichyl-phosphate-mannose-protein mannosyltransferase activity"/>
    <property type="evidence" value="ECO:0007669"/>
    <property type="project" value="UniProtKB-UniRule"/>
</dbReference>
<feature type="transmembrane region" description="Helical" evidence="10">
    <location>
        <begin position="429"/>
        <end position="446"/>
    </location>
</feature>
<evidence type="ECO:0000256" key="5">
    <source>
        <dbReference type="ARBA" id="ARBA00022679"/>
    </source>
</evidence>
<keyword evidence="5 10" id="KW-0808">Transferase</keyword>
<evidence type="ECO:0000256" key="10">
    <source>
        <dbReference type="RuleBase" id="RU367007"/>
    </source>
</evidence>
<feature type="transmembrane region" description="Helical" evidence="10">
    <location>
        <begin position="182"/>
        <end position="200"/>
    </location>
</feature>
<dbReference type="OrthoDB" id="9776737at2"/>
<dbReference type="PANTHER" id="PTHR10050">
    <property type="entry name" value="DOLICHYL-PHOSPHATE-MANNOSE--PROTEIN MANNOSYLTRANSFERASE"/>
    <property type="match status" value="1"/>
</dbReference>
<accession>A0A420XKE4</accession>
<keyword evidence="7 10" id="KW-1133">Transmembrane helix</keyword>
<organism evidence="13 14">
    <name type="scientific">Motilibacter peucedani</name>
    <dbReference type="NCBI Taxonomy" id="598650"/>
    <lineage>
        <taxon>Bacteria</taxon>
        <taxon>Bacillati</taxon>
        <taxon>Actinomycetota</taxon>
        <taxon>Actinomycetes</taxon>
        <taxon>Motilibacterales</taxon>
        <taxon>Motilibacteraceae</taxon>
        <taxon>Motilibacter</taxon>
    </lineage>
</organism>
<sequence>MSTTVTEAPRALTTRPRGYASAVRERLVTPMPSDRVIGWLGPVLVAALAGCFHFWRLGKPAAIVFDEKFYPQEAQSMLHYGVEYAVPYDGPPPATPGPDFVVHPPLGKWVIAVGEKLFGYHLHSAHPDGFGWRFSVALLGTLGVLVVARTGRRLFRSTLLGCVAGLLLATDGLHLVESRTALLDPVLTFWALCAFACVVVDRDWVRRRLADTVTNRRDHSASSASLGLRPWLLGAGLFLGMACGTKWNGAFFVVAYGLLALVWTTSARRTAGAERPYLDTLRRDVPVFVVYLALLPLVVYIASWTGWFLSDPAHAWDRGWAAKPENAGRYPLLPTDALKSLWYYHHEMYDFNVGLAKFHAYKSNPWSWLILGRPTAFWFQRGTDAQYHCGAGTCDEVVTALGTPALWWASIPAIGVLLYRMVGRRDYRAAAILTAIGAGYLPWFNYQHRTIFSFYAVVFSPYIALAVTMVIGLALGGARASVTRRTWSAAAAGAYVLLVVANFAYLYPILTSQSIPDHDWLSRMWFQSWI</sequence>
<dbReference type="EC" id="2.4.1.-" evidence="10"/>
<evidence type="ECO:0000256" key="7">
    <source>
        <dbReference type="ARBA" id="ARBA00022989"/>
    </source>
</evidence>
<evidence type="ECO:0000313" key="14">
    <source>
        <dbReference type="Proteomes" id="UP000281955"/>
    </source>
</evidence>
<dbReference type="Pfam" id="PF16192">
    <property type="entry name" value="PMT_4TMC"/>
    <property type="match status" value="1"/>
</dbReference>
<dbReference type="EMBL" id="RBWV01000016">
    <property type="protein sequence ID" value="RKS68592.1"/>
    <property type="molecule type" value="Genomic_DNA"/>
</dbReference>
<evidence type="ECO:0000259" key="12">
    <source>
        <dbReference type="Pfam" id="PF16192"/>
    </source>
</evidence>
<evidence type="ECO:0000256" key="8">
    <source>
        <dbReference type="ARBA" id="ARBA00023136"/>
    </source>
</evidence>